<proteinExistence type="predicted"/>
<evidence type="ECO:0000313" key="2">
    <source>
        <dbReference type="EMBL" id="KAF5678399.1"/>
    </source>
</evidence>
<keyword evidence="3" id="KW-1185">Reference proteome</keyword>
<dbReference type="AlphaFoldDB" id="A0A8H5TU38"/>
<dbReference type="EMBL" id="JAAOAK010000268">
    <property type="protein sequence ID" value="KAF5678399.1"/>
    <property type="molecule type" value="Genomic_DNA"/>
</dbReference>
<feature type="region of interest" description="Disordered" evidence="1">
    <location>
        <begin position="1"/>
        <end position="51"/>
    </location>
</feature>
<feature type="compositionally biased region" description="Basic and acidic residues" evidence="1">
    <location>
        <begin position="1"/>
        <end position="10"/>
    </location>
</feature>
<protein>
    <submittedName>
        <fullName evidence="2">Uncharacterized protein</fullName>
    </submittedName>
</protein>
<evidence type="ECO:0000256" key="1">
    <source>
        <dbReference type="SAM" id="MobiDB-lite"/>
    </source>
</evidence>
<accession>A0A8H5TU38</accession>
<evidence type="ECO:0000313" key="3">
    <source>
        <dbReference type="Proteomes" id="UP000562682"/>
    </source>
</evidence>
<gene>
    <name evidence="2" type="ORF">FDENT_8975</name>
</gene>
<organism evidence="2 3">
    <name type="scientific">Fusarium denticulatum</name>
    <dbReference type="NCBI Taxonomy" id="48507"/>
    <lineage>
        <taxon>Eukaryota</taxon>
        <taxon>Fungi</taxon>
        <taxon>Dikarya</taxon>
        <taxon>Ascomycota</taxon>
        <taxon>Pezizomycotina</taxon>
        <taxon>Sordariomycetes</taxon>
        <taxon>Hypocreomycetidae</taxon>
        <taxon>Hypocreales</taxon>
        <taxon>Nectriaceae</taxon>
        <taxon>Fusarium</taxon>
        <taxon>Fusarium fujikuroi species complex</taxon>
    </lineage>
</organism>
<reference evidence="2 3" key="1">
    <citation type="submission" date="2020-05" db="EMBL/GenBank/DDBJ databases">
        <title>Identification and distribution of gene clusters putatively required for synthesis of sphingolipid metabolism inhibitors in phylogenetically diverse species of the filamentous fungus Fusarium.</title>
        <authorList>
            <person name="Kim H.-S."/>
            <person name="Busman M."/>
            <person name="Brown D.W."/>
            <person name="Divon H."/>
            <person name="Uhlig S."/>
            <person name="Proctor R.H."/>
        </authorList>
    </citation>
    <scope>NUCLEOTIDE SEQUENCE [LARGE SCALE GENOMIC DNA]</scope>
    <source>
        <strain evidence="2 3">NRRL 25311</strain>
    </source>
</reference>
<dbReference type="Proteomes" id="UP000562682">
    <property type="component" value="Unassembled WGS sequence"/>
</dbReference>
<sequence length="229" mass="24881">MHPHIKESRTSSDTPADDGWGAPPPATDDWQTPQPPIGDESDTSDAHIDDKSDLPATHRYEVVPTPSGASLQCASLGSRPLVLFPPQRAQLQVLFLTDDCTAICIHNDNAVELFDTDLNYFSGVKLLTSSLPSAEANHEDQVLESMAHVEGLISVPALDGHEEASAPFTEYEEPKLGEYKQAEGFMYAKDIDGGSFDQSSRKSRVAWTAAQNKVVNDAALSTSLLRFAR</sequence>
<comment type="caution">
    <text evidence="2">The sequence shown here is derived from an EMBL/GenBank/DDBJ whole genome shotgun (WGS) entry which is preliminary data.</text>
</comment>
<name>A0A8H5TU38_9HYPO</name>